<name>A0ACD5YE09_AVESA</name>
<dbReference type="EnsemblPlants" id="AVESA.00010b.r2.5DG0956340.1">
    <property type="protein sequence ID" value="AVESA.00010b.r2.5DG0956340.1.CDS"/>
    <property type="gene ID" value="AVESA.00010b.r2.5DG0956340"/>
</dbReference>
<reference evidence="1" key="1">
    <citation type="submission" date="2021-05" db="EMBL/GenBank/DDBJ databases">
        <authorList>
            <person name="Scholz U."/>
            <person name="Mascher M."/>
            <person name="Fiebig A."/>
        </authorList>
    </citation>
    <scope>NUCLEOTIDE SEQUENCE [LARGE SCALE GENOMIC DNA]</scope>
</reference>
<evidence type="ECO:0000313" key="2">
    <source>
        <dbReference type="Proteomes" id="UP001732700"/>
    </source>
</evidence>
<reference evidence="1" key="2">
    <citation type="submission" date="2025-09" db="UniProtKB">
        <authorList>
            <consortium name="EnsemblPlants"/>
        </authorList>
    </citation>
    <scope>IDENTIFICATION</scope>
</reference>
<sequence length="376" mass="40141">MIGWGDVYRVVAAMAPLYFALGLGYGSVRWWKLFTPDQCEAVNRLVIYFAFPFFGFDFTARAGPFGASYRVLAADAIAKLAVLLAIAGCAAFKAATPRTRRGGRATYSWCITGFSLAALNNALLVGVPLLDAMYGKWARDIIVQLSVLQAVVWFPLMLVVFEARQGWLEMTPSAEVFALEEGDLAETPGSVDVDRPAAAGGDGRKKTAATGWTFWAPLLGNVGLKIVRNPNVYASILGVAWSSMANRWHLEMPSIVDGSIAIMSKTGIGMGMFSMGLFIGLQDRFIVCGPGLTVLSVVLRFVAAPAATAVGALVLGLRGDLLRVVILQAALPQSVATFSFSREYNLHAGVLSTAIIVTTLASLPVLTAYYAVLGIV</sequence>
<evidence type="ECO:0000313" key="1">
    <source>
        <dbReference type="EnsemblPlants" id="AVESA.00010b.r2.5DG0956340.1.CDS"/>
    </source>
</evidence>
<proteinExistence type="predicted"/>
<organism evidence="1 2">
    <name type="scientific">Avena sativa</name>
    <name type="common">Oat</name>
    <dbReference type="NCBI Taxonomy" id="4498"/>
    <lineage>
        <taxon>Eukaryota</taxon>
        <taxon>Viridiplantae</taxon>
        <taxon>Streptophyta</taxon>
        <taxon>Embryophyta</taxon>
        <taxon>Tracheophyta</taxon>
        <taxon>Spermatophyta</taxon>
        <taxon>Magnoliopsida</taxon>
        <taxon>Liliopsida</taxon>
        <taxon>Poales</taxon>
        <taxon>Poaceae</taxon>
        <taxon>BOP clade</taxon>
        <taxon>Pooideae</taxon>
        <taxon>Poodae</taxon>
        <taxon>Poeae</taxon>
        <taxon>Poeae Chloroplast Group 1 (Aveneae type)</taxon>
        <taxon>Aveninae</taxon>
        <taxon>Avena</taxon>
    </lineage>
</organism>
<protein>
    <submittedName>
        <fullName evidence="1">Uncharacterized protein</fullName>
    </submittedName>
</protein>
<dbReference type="Proteomes" id="UP001732700">
    <property type="component" value="Chromosome 5D"/>
</dbReference>
<keyword evidence="2" id="KW-1185">Reference proteome</keyword>
<accession>A0ACD5YE09</accession>